<evidence type="ECO:0000313" key="1">
    <source>
        <dbReference type="EMBL" id="EGU29988.1"/>
    </source>
</evidence>
<evidence type="ECO:0000313" key="2">
    <source>
        <dbReference type="Proteomes" id="UP000004605"/>
    </source>
</evidence>
<dbReference type="EMBL" id="AFWF01000316">
    <property type="protein sequence ID" value="EGU29988.1"/>
    <property type="molecule type" value="Genomic_DNA"/>
</dbReference>
<gene>
    <name evidence="1" type="ORF">VII00023_23034</name>
</gene>
<keyword evidence="2" id="KW-1185">Reference proteome</keyword>
<feature type="non-terminal residue" evidence="1">
    <location>
        <position position="153"/>
    </location>
</feature>
<sequence length="153" mass="17588">MKINIQKHSLTDAITIKMNNTSLSKKTLRKFSDILLSINSLPYEQRINILSEARGRLNIVNSNVVRKQIGELISSKSQRDDLSIFNVRDLSILKNTVDIIIQACDDVIFELQPRKNEIHQHLACDFSRKIDKYCSNKAEALGTKNRLNHKEIK</sequence>
<dbReference type="Proteomes" id="UP000004605">
    <property type="component" value="Unassembled WGS sequence"/>
</dbReference>
<protein>
    <submittedName>
        <fullName evidence="1">Uncharacterized protein</fullName>
    </submittedName>
</protein>
<name>F9S8E9_9VIBR</name>
<reference evidence="1 2" key="1">
    <citation type="journal article" date="2012" name="Int. J. Syst. Evol. Microbiol.">
        <title>Vibrio caribbeanicus sp. nov., isolated from the marine sponge Scleritoderma cyanea.</title>
        <authorList>
            <person name="Hoffmann M."/>
            <person name="Monday S.R."/>
            <person name="Allard M.W."/>
            <person name="Strain E.A."/>
            <person name="Whittaker P."/>
            <person name="Naum M."/>
            <person name="McCarthy P.J."/>
            <person name="Lopez J.V."/>
            <person name="Fischer M."/>
            <person name="Brown E.W."/>
        </authorList>
    </citation>
    <scope>NUCLEOTIDE SEQUENCE [LARGE SCALE GENOMIC DNA]</scope>
    <source>
        <strain evidence="1 2">ATCC 700023</strain>
    </source>
</reference>
<comment type="caution">
    <text evidence="1">The sequence shown here is derived from an EMBL/GenBank/DDBJ whole genome shotgun (WGS) entry which is preliminary data.</text>
</comment>
<dbReference type="AlphaFoldDB" id="F9S8E9"/>
<dbReference type="RefSeq" id="WP_006714746.1">
    <property type="nucleotide sequence ID" value="NZ_AFWF01000316.1"/>
</dbReference>
<proteinExistence type="predicted"/>
<organism evidence="1 2">
    <name type="scientific">Vibrio ichthyoenteri ATCC 700023</name>
    <dbReference type="NCBI Taxonomy" id="870968"/>
    <lineage>
        <taxon>Bacteria</taxon>
        <taxon>Pseudomonadati</taxon>
        <taxon>Pseudomonadota</taxon>
        <taxon>Gammaproteobacteria</taxon>
        <taxon>Vibrionales</taxon>
        <taxon>Vibrionaceae</taxon>
        <taxon>Vibrio</taxon>
    </lineage>
</organism>
<accession>F9S8E9</accession>